<dbReference type="RefSeq" id="WP_007618380.1">
    <property type="nucleotide sequence ID" value="NZ_BAEO01000018.1"/>
</dbReference>
<evidence type="ECO:0000256" key="5">
    <source>
        <dbReference type="ARBA" id="ARBA00022989"/>
    </source>
</evidence>
<evidence type="ECO:0000313" key="9">
    <source>
        <dbReference type="Proteomes" id="UP000006327"/>
    </source>
</evidence>
<evidence type="ECO:0000256" key="7">
    <source>
        <dbReference type="SAM" id="Phobius"/>
    </source>
</evidence>
<name>K6YPC8_9ALTE</name>
<dbReference type="STRING" id="493475.GARC_1520"/>
<evidence type="ECO:0000256" key="3">
    <source>
        <dbReference type="ARBA" id="ARBA00022475"/>
    </source>
</evidence>
<reference evidence="8 9" key="1">
    <citation type="journal article" date="2017" name="Antonie Van Leeuwenhoek">
        <title>Rhizobium rhizosphaerae sp. nov., a novel species isolated from rice rhizosphere.</title>
        <authorList>
            <person name="Zhao J.J."/>
            <person name="Zhang J."/>
            <person name="Zhang R.J."/>
            <person name="Zhang C.W."/>
            <person name="Yin H.Q."/>
            <person name="Zhang X.X."/>
        </authorList>
    </citation>
    <scope>NUCLEOTIDE SEQUENCE [LARGE SCALE GENOMIC DNA]</scope>
    <source>
        <strain evidence="8 9">BSs20135</strain>
    </source>
</reference>
<comment type="similarity">
    <text evidence="2">Belongs to the CPA3 antiporters (TC 2.A.63) subunit E family.</text>
</comment>
<dbReference type="eggNOG" id="COG1863">
    <property type="taxonomic scope" value="Bacteria"/>
</dbReference>
<keyword evidence="3" id="KW-1003">Cell membrane</keyword>
<dbReference type="Pfam" id="PF01899">
    <property type="entry name" value="MNHE"/>
    <property type="match status" value="1"/>
</dbReference>
<dbReference type="PANTHER" id="PTHR34584">
    <property type="entry name" value="NA(+)/H(+) ANTIPORTER SUBUNIT E1"/>
    <property type="match status" value="1"/>
</dbReference>
<accession>K6YPC8</accession>
<dbReference type="AlphaFoldDB" id="K6YPC8"/>
<sequence length="157" mass="17555">MNKHTISLFCILAVLWLFNSGIYTPLLLILGLVSIGFVIWLSLRMGIIDDESQPLQLSRKLPAYYFWLIKKIIQSNIDVVVLVWRGNGAISPCVATLPIGQQSEIAKVIYANSITLTPGTVAMNIENNSVLIHSLTTHSMEELREGDMARQVSRLEM</sequence>
<evidence type="ECO:0000256" key="1">
    <source>
        <dbReference type="ARBA" id="ARBA00004651"/>
    </source>
</evidence>
<keyword evidence="5 7" id="KW-1133">Transmembrane helix</keyword>
<dbReference type="GO" id="GO:0008324">
    <property type="term" value="F:monoatomic cation transmembrane transporter activity"/>
    <property type="evidence" value="ECO:0007669"/>
    <property type="project" value="InterPro"/>
</dbReference>
<keyword evidence="6 7" id="KW-0472">Membrane</keyword>
<keyword evidence="4 7" id="KW-0812">Transmembrane</keyword>
<feature type="transmembrane region" description="Helical" evidence="7">
    <location>
        <begin position="22"/>
        <end position="43"/>
    </location>
</feature>
<organism evidence="8 9">
    <name type="scientific">Paraglaciecola arctica BSs20135</name>
    <dbReference type="NCBI Taxonomy" id="493475"/>
    <lineage>
        <taxon>Bacteria</taxon>
        <taxon>Pseudomonadati</taxon>
        <taxon>Pseudomonadota</taxon>
        <taxon>Gammaproteobacteria</taxon>
        <taxon>Alteromonadales</taxon>
        <taxon>Alteromonadaceae</taxon>
        <taxon>Paraglaciecola</taxon>
    </lineage>
</organism>
<dbReference type="EMBL" id="BAEO01000018">
    <property type="protein sequence ID" value="GAC18493.1"/>
    <property type="molecule type" value="Genomic_DNA"/>
</dbReference>
<dbReference type="InterPro" id="IPR002758">
    <property type="entry name" value="Cation_antiport_E"/>
</dbReference>
<evidence type="ECO:0000256" key="4">
    <source>
        <dbReference type="ARBA" id="ARBA00022692"/>
    </source>
</evidence>
<proteinExistence type="inferred from homology"/>
<dbReference type="PANTHER" id="PTHR34584:SF1">
    <property type="entry name" value="NA(+)_H(+) ANTIPORTER SUBUNIT E1"/>
    <property type="match status" value="1"/>
</dbReference>
<keyword evidence="9" id="KW-1185">Reference proteome</keyword>
<evidence type="ECO:0000256" key="2">
    <source>
        <dbReference type="ARBA" id="ARBA00006228"/>
    </source>
</evidence>
<gene>
    <name evidence="8" type="primary">mnhE</name>
    <name evidence="8" type="ORF">GARC_1520</name>
</gene>
<dbReference type="OrthoDB" id="9807187at2"/>
<evidence type="ECO:0000256" key="6">
    <source>
        <dbReference type="ARBA" id="ARBA00023136"/>
    </source>
</evidence>
<evidence type="ECO:0000313" key="8">
    <source>
        <dbReference type="EMBL" id="GAC18493.1"/>
    </source>
</evidence>
<comment type="subcellular location">
    <subcellularLocation>
        <location evidence="1">Cell membrane</location>
        <topology evidence="1">Multi-pass membrane protein</topology>
    </subcellularLocation>
</comment>
<dbReference type="Proteomes" id="UP000006327">
    <property type="component" value="Unassembled WGS sequence"/>
</dbReference>
<comment type="caution">
    <text evidence="8">The sequence shown here is derived from an EMBL/GenBank/DDBJ whole genome shotgun (WGS) entry which is preliminary data.</text>
</comment>
<protein>
    <submittedName>
        <fullName evidence="8">Multicomponent Na+:H+ antiporter subunit E</fullName>
    </submittedName>
</protein>
<dbReference type="GO" id="GO:0005886">
    <property type="term" value="C:plasma membrane"/>
    <property type="evidence" value="ECO:0007669"/>
    <property type="project" value="UniProtKB-SubCell"/>
</dbReference>